<dbReference type="PANTHER" id="PTHR43622">
    <property type="entry name" value="3-DEHYDROQUINATE SYNTHASE"/>
    <property type="match status" value="1"/>
</dbReference>
<reference evidence="21 22" key="1">
    <citation type="submission" date="2015-11" db="EMBL/GenBank/DDBJ databases">
        <title>Genomic analysis of 38 Legionella species identifies large and diverse effector repertoires.</title>
        <authorList>
            <person name="Burstein D."/>
            <person name="Amaro F."/>
            <person name="Zusman T."/>
            <person name="Lifshitz Z."/>
            <person name="Cohen O."/>
            <person name="Gilbert J.A."/>
            <person name="Pupko T."/>
            <person name="Shuman H.A."/>
            <person name="Segal G."/>
        </authorList>
    </citation>
    <scope>NUCLEOTIDE SEQUENCE [LARGE SCALE GENOMIC DNA]</scope>
    <source>
        <strain evidence="21 22">Oak Ridge-10</strain>
    </source>
</reference>
<comment type="cofactor">
    <cofactor evidence="2 18">
        <name>NAD(+)</name>
        <dbReference type="ChEBI" id="CHEBI:57540"/>
    </cofactor>
</comment>
<dbReference type="InterPro" id="IPR056179">
    <property type="entry name" value="DHQS_C"/>
</dbReference>
<evidence type="ECO:0000256" key="2">
    <source>
        <dbReference type="ARBA" id="ARBA00001911"/>
    </source>
</evidence>
<dbReference type="UniPathway" id="UPA00053">
    <property type="reaction ID" value="UER00085"/>
</dbReference>
<evidence type="ECO:0000256" key="6">
    <source>
        <dbReference type="ARBA" id="ARBA00005412"/>
    </source>
</evidence>
<keyword evidence="15 18" id="KW-0057">Aromatic amino acid biosynthesis</keyword>
<keyword evidence="11 18" id="KW-0479">Metal-binding</keyword>
<dbReference type="HAMAP" id="MF_00110">
    <property type="entry name" value="DHQ_synthase"/>
    <property type="match status" value="1"/>
</dbReference>
<dbReference type="Gene3D" id="3.40.50.1970">
    <property type="match status" value="1"/>
</dbReference>
<sequence>MAKSDVHRQLMIQLVGHEYPIYIGCHYLSDVELLRRHVKGSQVLIVSNETVAPLYLKPIQQAFATMQCDTVLLKDGEVYKNQQSLNRIYDALIHYGHHRDTTLIALGGGVIGDITGFAAATYQRGVRFIQLPTTLLAQVDASVGGKTAINHPLAKNIIGSFYQPHAVIMDVNTLFTLPERELYSGFAEVIKYGFIAGGEFLQMLCRLLEAGIESLTTEQWSQLIAGCCQIKARIVEEDEHETGQRALLNLGHTFAHALEAYTHYQRWRHGEAVAIGLYCAALLSHHLGHLQHAHVVLLDALLAKANLPRRIPKEIDLLALHRLMFNDKKISNKRLRFVLMRAPGNCYLDDKVTDDCLRHALISAVEGEI</sequence>
<evidence type="ECO:0000256" key="1">
    <source>
        <dbReference type="ARBA" id="ARBA00001393"/>
    </source>
</evidence>
<evidence type="ECO:0000256" key="4">
    <source>
        <dbReference type="ARBA" id="ARBA00004496"/>
    </source>
</evidence>
<feature type="binding site" evidence="18">
    <location>
        <begin position="109"/>
        <end position="113"/>
    </location>
    <ligand>
        <name>NAD(+)</name>
        <dbReference type="ChEBI" id="CHEBI:57540"/>
    </ligand>
</feature>
<evidence type="ECO:0000259" key="19">
    <source>
        <dbReference type="Pfam" id="PF01761"/>
    </source>
</evidence>
<dbReference type="EC" id="4.2.3.4" evidence="7 18"/>
<comment type="similarity">
    <text evidence="6 18">Belongs to the sugar phosphate cyclases superfamily. Dehydroquinate synthase family.</text>
</comment>
<keyword evidence="17 18" id="KW-0170">Cobalt</keyword>
<comment type="catalytic activity">
    <reaction evidence="1 18">
        <text>7-phospho-2-dehydro-3-deoxy-D-arabino-heptonate = 3-dehydroquinate + phosphate</text>
        <dbReference type="Rhea" id="RHEA:21968"/>
        <dbReference type="ChEBI" id="CHEBI:32364"/>
        <dbReference type="ChEBI" id="CHEBI:43474"/>
        <dbReference type="ChEBI" id="CHEBI:58394"/>
        <dbReference type="EC" id="4.2.3.4"/>
    </reaction>
</comment>
<keyword evidence="10 18" id="KW-0028">Amino-acid biosynthesis</keyword>
<evidence type="ECO:0000256" key="13">
    <source>
        <dbReference type="ARBA" id="ARBA00022833"/>
    </source>
</evidence>
<name>A0A0W0X0L1_9GAMM</name>
<dbReference type="GO" id="GO:0008652">
    <property type="term" value="P:amino acid biosynthetic process"/>
    <property type="evidence" value="ECO:0007669"/>
    <property type="project" value="UniProtKB-KW"/>
</dbReference>
<dbReference type="Pfam" id="PF01761">
    <property type="entry name" value="DHQ_synthase"/>
    <property type="match status" value="1"/>
</dbReference>
<dbReference type="PIRSF" id="PIRSF001455">
    <property type="entry name" value="DHQ_synth"/>
    <property type="match status" value="1"/>
</dbReference>
<comment type="pathway">
    <text evidence="5 18">Metabolic intermediate biosynthesis; chorismate biosynthesis; chorismate from D-erythrose 4-phosphate and phosphoenolpyruvate: step 2/7.</text>
</comment>
<gene>
    <name evidence="18 21" type="primary">aroB</name>
    <name evidence="21" type="ORF">Loak_1766</name>
</gene>
<dbReference type="GO" id="GO:0009073">
    <property type="term" value="P:aromatic amino acid family biosynthetic process"/>
    <property type="evidence" value="ECO:0007669"/>
    <property type="project" value="UniProtKB-KW"/>
</dbReference>
<keyword evidence="9 18" id="KW-0963">Cytoplasm</keyword>
<feature type="binding site" evidence="18">
    <location>
        <position position="252"/>
    </location>
    <ligand>
        <name>Zn(2+)</name>
        <dbReference type="ChEBI" id="CHEBI:29105"/>
    </ligand>
</feature>
<feature type="binding site" evidence="18">
    <location>
        <begin position="133"/>
        <end position="134"/>
    </location>
    <ligand>
        <name>NAD(+)</name>
        <dbReference type="ChEBI" id="CHEBI:57540"/>
    </ligand>
</feature>
<evidence type="ECO:0000256" key="14">
    <source>
        <dbReference type="ARBA" id="ARBA00023027"/>
    </source>
</evidence>
<dbReference type="InterPro" id="IPR030960">
    <property type="entry name" value="DHQS/DOIS_N"/>
</dbReference>
<dbReference type="Proteomes" id="UP000054858">
    <property type="component" value="Unassembled WGS sequence"/>
</dbReference>
<comment type="caution">
    <text evidence="21">The sequence shown here is derived from an EMBL/GenBank/DDBJ whole genome shotgun (WGS) entry which is preliminary data.</text>
</comment>
<dbReference type="Gene3D" id="1.20.1090.10">
    <property type="entry name" value="Dehydroquinate synthase-like - alpha domain"/>
    <property type="match status" value="1"/>
</dbReference>
<dbReference type="GO" id="GO:0046872">
    <property type="term" value="F:metal ion binding"/>
    <property type="evidence" value="ECO:0007669"/>
    <property type="project" value="UniProtKB-KW"/>
</dbReference>
<dbReference type="CDD" id="cd08195">
    <property type="entry name" value="DHQS"/>
    <property type="match status" value="1"/>
</dbReference>
<dbReference type="RefSeq" id="WP_058388905.1">
    <property type="nucleotide sequence ID" value="NZ_LCUA01000002.1"/>
</dbReference>
<dbReference type="GO" id="GO:0005737">
    <property type="term" value="C:cytoplasm"/>
    <property type="evidence" value="ECO:0007669"/>
    <property type="project" value="UniProtKB-SubCell"/>
</dbReference>
<evidence type="ECO:0000256" key="5">
    <source>
        <dbReference type="ARBA" id="ARBA00004661"/>
    </source>
</evidence>
<comment type="function">
    <text evidence="3 18">Catalyzes the conversion of 3-deoxy-D-arabino-heptulosonate 7-phosphate (DAHP) to dehydroquinate (DHQ).</text>
</comment>
<dbReference type="InterPro" id="IPR016037">
    <property type="entry name" value="DHQ_synth_AroB"/>
</dbReference>
<keyword evidence="12 18" id="KW-0547">Nucleotide-binding</keyword>
<dbReference type="GO" id="GO:0003856">
    <property type="term" value="F:3-dehydroquinate synthase activity"/>
    <property type="evidence" value="ECO:0007669"/>
    <property type="project" value="UniProtKB-UniRule"/>
</dbReference>
<dbReference type="GO" id="GO:0000166">
    <property type="term" value="F:nucleotide binding"/>
    <property type="evidence" value="ECO:0007669"/>
    <property type="project" value="UniProtKB-KW"/>
</dbReference>
<dbReference type="GO" id="GO:0009423">
    <property type="term" value="P:chorismate biosynthetic process"/>
    <property type="evidence" value="ECO:0007669"/>
    <property type="project" value="UniProtKB-UniRule"/>
</dbReference>
<feature type="binding site" evidence="18">
    <location>
        <position position="269"/>
    </location>
    <ligand>
        <name>Zn(2+)</name>
        <dbReference type="ChEBI" id="CHEBI:29105"/>
    </ligand>
</feature>
<evidence type="ECO:0000256" key="7">
    <source>
        <dbReference type="ARBA" id="ARBA00013031"/>
    </source>
</evidence>
<evidence type="ECO:0000256" key="9">
    <source>
        <dbReference type="ARBA" id="ARBA00022490"/>
    </source>
</evidence>
<proteinExistence type="inferred from homology"/>
<evidence type="ECO:0000313" key="22">
    <source>
        <dbReference type="Proteomes" id="UP000054858"/>
    </source>
</evidence>
<feature type="binding site" evidence="18">
    <location>
        <position position="155"/>
    </location>
    <ligand>
        <name>NAD(+)</name>
        <dbReference type="ChEBI" id="CHEBI:57540"/>
    </ligand>
</feature>
<feature type="domain" description="3-dehydroquinate synthase C-terminal" evidence="20">
    <location>
        <begin position="185"/>
        <end position="329"/>
    </location>
</feature>
<dbReference type="EMBL" id="LNYP01000029">
    <property type="protein sequence ID" value="KTD38090.1"/>
    <property type="molecule type" value="Genomic_DNA"/>
</dbReference>
<evidence type="ECO:0000256" key="18">
    <source>
        <dbReference type="HAMAP-Rule" id="MF_00110"/>
    </source>
</evidence>
<dbReference type="InterPro" id="IPR030963">
    <property type="entry name" value="DHQ_synth_fam"/>
</dbReference>
<evidence type="ECO:0000256" key="11">
    <source>
        <dbReference type="ARBA" id="ARBA00022723"/>
    </source>
</evidence>
<organism evidence="21 22">
    <name type="scientific">Legionella oakridgensis</name>
    <dbReference type="NCBI Taxonomy" id="29423"/>
    <lineage>
        <taxon>Bacteria</taxon>
        <taxon>Pseudomonadati</taxon>
        <taxon>Pseudomonadota</taxon>
        <taxon>Gammaproteobacteria</taxon>
        <taxon>Legionellales</taxon>
        <taxon>Legionellaceae</taxon>
        <taxon>Legionella</taxon>
    </lineage>
</organism>
<evidence type="ECO:0000256" key="15">
    <source>
        <dbReference type="ARBA" id="ARBA00023141"/>
    </source>
</evidence>
<evidence type="ECO:0000256" key="8">
    <source>
        <dbReference type="ARBA" id="ARBA00017684"/>
    </source>
</evidence>
<evidence type="ECO:0000256" key="12">
    <source>
        <dbReference type="ARBA" id="ARBA00022741"/>
    </source>
</evidence>
<feature type="binding site" evidence="18">
    <location>
        <begin position="173"/>
        <end position="176"/>
    </location>
    <ligand>
        <name>NAD(+)</name>
        <dbReference type="ChEBI" id="CHEBI:57540"/>
    </ligand>
</feature>
<accession>A0A0W0X0L1</accession>
<comment type="cofactor">
    <cofactor evidence="18">
        <name>Co(2+)</name>
        <dbReference type="ChEBI" id="CHEBI:48828"/>
    </cofactor>
    <cofactor evidence="18">
        <name>Zn(2+)</name>
        <dbReference type="ChEBI" id="CHEBI:29105"/>
    </cofactor>
    <text evidence="18">Binds 1 divalent metal cation per subunit. Can use either Co(2+) or Zn(2+).</text>
</comment>
<dbReference type="Pfam" id="PF24621">
    <property type="entry name" value="DHQS_C"/>
    <property type="match status" value="1"/>
</dbReference>
<keyword evidence="13 18" id="KW-0862">Zinc</keyword>
<dbReference type="NCBIfam" id="TIGR01357">
    <property type="entry name" value="aroB"/>
    <property type="match status" value="1"/>
</dbReference>
<feature type="binding site" evidence="18">
    <location>
        <position position="188"/>
    </location>
    <ligand>
        <name>Zn(2+)</name>
        <dbReference type="ChEBI" id="CHEBI:29105"/>
    </ligand>
</feature>
<feature type="binding site" evidence="18">
    <location>
        <begin position="75"/>
        <end position="80"/>
    </location>
    <ligand>
        <name>NAD(+)</name>
        <dbReference type="ChEBI" id="CHEBI:57540"/>
    </ligand>
</feature>
<dbReference type="AlphaFoldDB" id="A0A0W0X0L1"/>
<keyword evidence="14 18" id="KW-0520">NAD</keyword>
<dbReference type="FunFam" id="3.40.50.1970:FF:000001">
    <property type="entry name" value="3-dehydroquinate synthase"/>
    <property type="match status" value="1"/>
</dbReference>
<comment type="subcellular location">
    <subcellularLocation>
        <location evidence="4 18">Cytoplasm</location>
    </subcellularLocation>
</comment>
<dbReference type="SUPFAM" id="SSF56796">
    <property type="entry name" value="Dehydroquinate synthase-like"/>
    <property type="match status" value="1"/>
</dbReference>
<evidence type="ECO:0000256" key="16">
    <source>
        <dbReference type="ARBA" id="ARBA00023239"/>
    </source>
</evidence>
<dbReference type="PANTHER" id="PTHR43622:SF7">
    <property type="entry name" value="3-DEHYDROQUINATE SYNTHASE, CHLOROPLASTIC"/>
    <property type="match status" value="1"/>
</dbReference>
<feature type="binding site" evidence="18">
    <location>
        <position position="146"/>
    </location>
    <ligand>
        <name>NAD(+)</name>
        <dbReference type="ChEBI" id="CHEBI:57540"/>
    </ligand>
</feature>
<protein>
    <recommendedName>
        <fullName evidence="8 18">3-dehydroquinate synthase</fullName>
        <shortName evidence="18">DHQS</shortName>
        <ecNumber evidence="7 18">4.2.3.4</ecNumber>
    </recommendedName>
</protein>
<evidence type="ECO:0000256" key="17">
    <source>
        <dbReference type="ARBA" id="ARBA00023285"/>
    </source>
</evidence>
<evidence type="ECO:0000259" key="20">
    <source>
        <dbReference type="Pfam" id="PF24621"/>
    </source>
</evidence>
<dbReference type="InterPro" id="IPR050071">
    <property type="entry name" value="Dehydroquinate_synthase"/>
</dbReference>
<feature type="domain" description="3-dehydroquinate synthase N-terminal" evidence="19">
    <location>
        <begin position="71"/>
        <end position="183"/>
    </location>
</feature>
<evidence type="ECO:0000256" key="3">
    <source>
        <dbReference type="ARBA" id="ARBA00003485"/>
    </source>
</evidence>
<evidence type="ECO:0000313" key="21">
    <source>
        <dbReference type="EMBL" id="KTD38090.1"/>
    </source>
</evidence>
<dbReference type="PATRIC" id="fig|29423.5.peg.1852"/>
<evidence type="ECO:0000256" key="10">
    <source>
        <dbReference type="ARBA" id="ARBA00022605"/>
    </source>
</evidence>
<keyword evidence="16 18" id="KW-0456">Lyase</keyword>